<proteinExistence type="predicted"/>
<dbReference type="PANTHER" id="PTHR43798:SF33">
    <property type="entry name" value="HYDROLASE, PUTATIVE (AFU_ORTHOLOGUE AFUA_2G14860)-RELATED"/>
    <property type="match status" value="1"/>
</dbReference>
<dbReference type="GO" id="GO:0016020">
    <property type="term" value="C:membrane"/>
    <property type="evidence" value="ECO:0007669"/>
    <property type="project" value="TreeGrafter"/>
</dbReference>
<dbReference type="RefSeq" id="WP_085421088.1">
    <property type="nucleotide sequence ID" value="NZ_FXAF01000003.1"/>
</dbReference>
<dbReference type="InterPro" id="IPR000073">
    <property type="entry name" value="AB_hydrolase_1"/>
</dbReference>
<dbReference type="OrthoDB" id="9799612at2"/>
<accession>A0A1X7DQR9</accession>
<dbReference type="SUPFAM" id="SSF53474">
    <property type="entry name" value="alpha/beta-Hydrolases"/>
    <property type="match status" value="1"/>
</dbReference>
<reference evidence="3" key="1">
    <citation type="submission" date="2017-04" db="EMBL/GenBank/DDBJ databases">
        <authorList>
            <person name="Varghese N."/>
            <person name="Submissions S."/>
        </authorList>
    </citation>
    <scope>NUCLEOTIDE SEQUENCE [LARGE SCALE GENOMIC DNA]</scope>
    <source>
        <strain evidence="3">B4P</strain>
    </source>
</reference>
<name>A0A1X7DQR9_9HYPH</name>
<gene>
    <name evidence="2" type="ORF">SAMN02982989_5713</name>
</gene>
<dbReference type="Gene3D" id="3.40.50.1820">
    <property type="entry name" value="alpha/beta hydrolase"/>
    <property type="match status" value="1"/>
</dbReference>
<dbReference type="AlphaFoldDB" id="A0A1X7DQR9"/>
<evidence type="ECO:0000313" key="2">
    <source>
        <dbReference type="EMBL" id="SMF19667.1"/>
    </source>
</evidence>
<dbReference type="InterPro" id="IPR029058">
    <property type="entry name" value="AB_hydrolase_fold"/>
</dbReference>
<evidence type="ECO:0000259" key="1">
    <source>
        <dbReference type="Pfam" id="PF00561"/>
    </source>
</evidence>
<feature type="domain" description="AB hydrolase-1" evidence="1">
    <location>
        <begin position="25"/>
        <end position="243"/>
    </location>
</feature>
<dbReference type="STRING" id="464029.SAMN02982989_5713"/>
<evidence type="ECO:0000313" key="3">
    <source>
        <dbReference type="Proteomes" id="UP000192903"/>
    </source>
</evidence>
<dbReference type="EMBL" id="FXAF01000003">
    <property type="protein sequence ID" value="SMF19667.1"/>
    <property type="molecule type" value="Genomic_DNA"/>
</dbReference>
<sequence>MSFTESTETITGCNVRFMRGGKGAPLLFLHGSSGAARWAPFMEKLAESYEVIVPEHPGFGASDSPEWLDGMSDLAFFYLDVIDHLGLDKVNLVGGSIGGWLSAEIAIRNQTKLNSLTVVAPAGIRVKGLRKGDVFLWNAEETARNLFHDQTYAEQMLATPPSKEGLEIILKNRLTTAKLAWEPRFYNPDLHKWLHRISVPTLIVWGGDDKVVPAGYGPAWRDLIPDSRLEVIENCGHLPQVEKAERFVELVGGFIGEATR</sequence>
<dbReference type="InterPro" id="IPR050266">
    <property type="entry name" value="AB_hydrolase_sf"/>
</dbReference>
<dbReference type="PANTHER" id="PTHR43798">
    <property type="entry name" value="MONOACYLGLYCEROL LIPASE"/>
    <property type="match status" value="1"/>
</dbReference>
<dbReference type="PRINTS" id="PR00111">
    <property type="entry name" value="ABHYDROLASE"/>
</dbReference>
<protein>
    <submittedName>
        <fullName evidence="2">Pimeloyl-ACP methyl ester carboxylesterase</fullName>
    </submittedName>
</protein>
<dbReference type="Pfam" id="PF00561">
    <property type="entry name" value="Abhydrolase_1"/>
    <property type="match status" value="1"/>
</dbReference>
<organism evidence="2 3">
    <name type="scientific">Xaviernesmea oryzae</name>
    <dbReference type="NCBI Taxonomy" id="464029"/>
    <lineage>
        <taxon>Bacteria</taxon>
        <taxon>Pseudomonadati</taxon>
        <taxon>Pseudomonadota</taxon>
        <taxon>Alphaproteobacteria</taxon>
        <taxon>Hyphomicrobiales</taxon>
        <taxon>Rhizobiaceae</taxon>
        <taxon>Rhizobium/Agrobacterium group</taxon>
        <taxon>Xaviernesmea</taxon>
    </lineage>
</organism>
<keyword evidence="3" id="KW-1185">Reference proteome</keyword>
<dbReference type="Proteomes" id="UP000192903">
    <property type="component" value="Unassembled WGS sequence"/>
</dbReference>